<dbReference type="KEGG" id="dfa:DFA_11407"/>
<feature type="domain" description="Exocyst component Exo84 C-terminal" evidence="6">
    <location>
        <begin position="227"/>
        <end position="419"/>
    </location>
</feature>
<dbReference type="InterPro" id="IPR042560">
    <property type="entry name" value="Exo84_C_2"/>
</dbReference>
<dbReference type="OrthoDB" id="642193at2759"/>
<dbReference type="RefSeq" id="XP_004350350.1">
    <property type="nucleotide sequence ID" value="XM_004350300.1"/>
</dbReference>
<dbReference type="PANTHER" id="PTHR21426:SF12">
    <property type="entry name" value="EXOCYST COMPLEX COMPONENT 8"/>
    <property type="match status" value="1"/>
</dbReference>
<dbReference type="Pfam" id="PF16528">
    <property type="entry name" value="Exo84_C"/>
    <property type="match status" value="1"/>
</dbReference>
<evidence type="ECO:0000313" key="8">
    <source>
        <dbReference type="Proteomes" id="UP000007797"/>
    </source>
</evidence>
<keyword evidence="2" id="KW-0813">Transport</keyword>
<organism evidence="7 8">
    <name type="scientific">Cavenderia fasciculata</name>
    <name type="common">Slime mold</name>
    <name type="synonym">Dictyostelium fasciculatum</name>
    <dbReference type="NCBI Taxonomy" id="261658"/>
    <lineage>
        <taxon>Eukaryota</taxon>
        <taxon>Amoebozoa</taxon>
        <taxon>Evosea</taxon>
        <taxon>Eumycetozoa</taxon>
        <taxon>Dictyostelia</taxon>
        <taxon>Acytosteliales</taxon>
        <taxon>Cavenderiaceae</taxon>
        <taxon>Cavenderia</taxon>
    </lineage>
</organism>
<dbReference type="STRING" id="1054147.F4QCR4"/>
<dbReference type="EMBL" id="GL883029">
    <property type="protein sequence ID" value="EGG13646.1"/>
    <property type="molecule type" value="Genomic_DNA"/>
</dbReference>
<evidence type="ECO:0000256" key="2">
    <source>
        <dbReference type="ARBA" id="ARBA00022448"/>
    </source>
</evidence>
<comment type="similarity">
    <text evidence="1">Belongs to the EXO84 family.</text>
</comment>
<keyword evidence="8" id="KW-1185">Reference proteome</keyword>
<reference evidence="8" key="1">
    <citation type="journal article" date="2011" name="Genome Res.">
        <title>Phylogeny-wide analysis of social amoeba genomes highlights ancient origins for complex intercellular communication.</title>
        <authorList>
            <person name="Heidel A.J."/>
            <person name="Lawal H.M."/>
            <person name="Felder M."/>
            <person name="Schilde C."/>
            <person name="Helps N.R."/>
            <person name="Tunggal B."/>
            <person name="Rivero F."/>
            <person name="John U."/>
            <person name="Schleicher M."/>
            <person name="Eichinger L."/>
            <person name="Platzer M."/>
            <person name="Noegel A.A."/>
            <person name="Schaap P."/>
            <person name="Gloeckner G."/>
        </authorList>
    </citation>
    <scope>NUCLEOTIDE SEQUENCE [LARGE SCALE GENOMIC DNA]</scope>
    <source>
        <strain evidence="8">SH3</strain>
    </source>
</reference>
<name>F4QCR4_CACFS</name>
<evidence type="ECO:0000259" key="6">
    <source>
        <dbReference type="Pfam" id="PF16528"/>
    </source>
</evidence>
<keyword evidence="3" id="KW-0268">Exocytosis</keyword>
<gene>
    <name evidence="7" type="primary">exoc8</name>
    <name evidence="7" type="ORF">DFA_11407</name>
</gene>
<accession>F4QCR4</accession>
<dbReference type="GO" id="GO:0015031">
    <property type="term" value="P:protein transport"/>
    <property type="evidence" value="ECO:0007669"/>
    <property type="project" value="UniProtKB-KW"/>
</dbReference>
<dbReference type="GO" id="GO:0006887">
    <property type="term" value="P:exocytosis"/>
    <property type="evidence" value="ECO:0007669"/>
    <property type="project" value="UniProtKB-KW"/>
</dbReference>
<proteinExistence type="inferred from homology"/>
<dbReference type="GeneID" id="14866195"/>
<protein>
    <submittedName>
        <fullName evidence="7">Exocyst complex subunit 8</fullName>
    </submittedName>
</protein>
<evidence type="ECO:0000256" key="5">
    <source>
        <dbReference type="SAM" id="MobiDB-lite"/>
    </source>
</evidence>
<dbReference type="InterPro" id="IPR033961">
    <property type="entry name" value="Exo84"/>
</dbReference>
<dbReference type="GO" id="GO:0000145">
    <property type="term" value="C:exocyst"/>
    <property type="evidence" value="ECO:0007669"/>
    <property type="project" value="InterPro"/>
</dbReference>
<dbReference type="GO" id="GO:0006893">
    <property type="term" value="P:Golgi to plasma membrane transport"/>
    <property type="evidence" value="ECO:0007669"/>
    <property type="project" value="TreeGrafter"/>
</dbReference>
<keyword evidence="4" id="KW-0653">Protein transport</keyword>
<sequence>MKKGGIYDLKFDPKLSTASSNVEYQNVECADIRSNGIYVIKFMYREWVGPITMMVTQKSSIKLSVDFKEGTVTCLHTDKKKTVYRYDIYQGTEQSRPGGAMTDEENPVNYETFTDHSFSSDKYTNDLFVHKSDSQAMTHLNYLNERKLGCIDHLKKDVYKNHLIFIGASKEIASSEVDMLDFRNLVTEYGNSINAMQNLSINWDFYKAKRNQKVDAETLNAATEPIQWLTTAPYELDTAVEQREFDLAIYENNPKVEIVMQTHPLKEQIDIRIKNLIESLMDQLRSPILKPNQIRDTIALLVKLEQSDKAKSIFLESRSHAIQVAVKKVSLSGDLIRYIGELTRIIFNAINTTCLDYTNSFPESYMASGLVEWIVHQVELIVDIFSRQVLTNDNYHIISQLIHIVHSHCEMMEQSGLALSFYWTQMLQPHIEKLVYDYEARIREQLQQHLGDEKWQSTSNWEYELALSPLPTTSSPKSNSKPNTPPLSYSPQLRNQQYNNATGGEESKLKLTESTIFLNTIIQRFSNDICHIINPQLIPTISTSLSKIFREYLNHLIVAVQKDLSDNQMHSIISDAVFISEDLFVRSTNRFEDAIGRPLNNLDSLKETLDNMFRRIRDEYSVKKALETVDHIMMWDSEIYRLDEDIEPLPKKFIRLAETVEKIVMILSRRMQELNESEGYSYGNGGLQHFVLEMRYLSTVAGKYPMEEITFELINTMIENAVKLYAKEHSFNPDTVLRSDEFFTQIIDNIVYQKSVYK</sequence>
<dbReference type="Gene3D" id="1.20.58.1210">
    <property type="entry name" value="Exo84p, N-terminal helical domain"/>
    <property type="match status" value="1"/>
</dbReference>
<feature type="compositionally biased region" description="Low complexity" evidence="5">
    <location>
        <begin position="472"/>
        <end position="482"/>
    </location>
</feature>
<dbReference type="InterPro" id="IPR032403">
    <property type="entry name" value="Exo84_C"/>
</dbReference>
<evidence type="ECO:0000313" key="7">
    <source>
        <dbReference type="EMBL" id="EGG13646.1"/>
    </source>
</evidence>
<dbReference type="InterPro" id="IPR016159">
    <property type="entry name" value="Cullin_repeat-like_dom_sf"/>
</dbReference>
<feature type="region of interest" description="Disordered" evidence="5">
    <location>
        <begin position="472"/>
        <end position="505"/>
    </location>
</feature>
<dbReference type="Gene3D" id="1.20.58.1220">
    <property type="entry name" value="Exo84p, C-terminal helical domain"/>
    <property type="match status" value="1"/>
</dbReference>
<dbReference type="OMA" id="KQNRMPE"/>
<evidence type="ECO:0000256" key="3">
    <source>
        <dbReference type="ARBA" id="ARBA00022483"/>
    </source>
</evidence>
<dbReference type="InterPro" id="IPR042561">
    <property type="entry name" value="Exo84_C_1"/>
</dbReference>
<evidence type="ECO:0000256" key="1">
    <source>
        <dbReference type="ARBA" id="ARBA00007210"/>
    </source>
</evidence>
<dbReference type="PANTHER" id="PTHR21426">
    <property type="entry name" value="EXOCYST COMPLEX COMPONENT 8"/>
    <property type="match status" value="1"/>
</dbReference>
<dbReference type="SUPFAM" id="SSF74788">
    <property type="entry name" value="Cullin repeat-like"/>
    <property type="match status" value="1"/>
</dbReference>
<dbReference type="Proteomes" id="UP000007797">
    <property type="component" value="Unassembled WGS sequence"/>
</dbReference>
<evidence type="ECO:0000256" key="4">
    <source>
        <dbReference type="ARBA" id="ARBA00022927"/>
    </source>
</evidence>
<feature type="compositionally biased region" description="Polar residues" evidence="5">
    <location>
        <begin position="489"/>
        <end position="502"/>
    </location>
</feature>
<dbReference type="AlphaFoldDB" id="F4QCR4"/>